<gene>
    <name evidence="1" type="ORF">AM592_01980</name>
</gene>
<accession>A0A0M4FV47</accession>
<dbReference type="STRING" id="1441095.AM592_01980"/>
<protein>
    <submittedName>
        <fullName evidence="1">Uncharacterized protein</fullName>
    </submittedName>
</protein>
<dbReference type="AlphaFoldDB" id="A0A0M4FV47"/>
<organism evidence="1 2">
    <name type="scientific">Bacillus gobiensis</name>
    <dbReference type="NCBI Taxonomy" id="1441095"/>
    <lineage>
        <taxon>Bacteria</taxon>
        <taxon>Bacillati</taxon>
        <taxon>Bacillota</taxon>
        <taxon>Bacilli</taxon>
        <taxon>Bacillales</taxon>
        <taxon>Bacillaceae</taxon>
        <taxon>Bacillus</taxon>
    </lineage>
</organism>
<name>A0A0M4FV47_9BACI</name>
<dbReference type="EMBL" id="CP012600">
    <property type="protein sequence ID" value="ALC80488.1"/>
    <property type="molecule type" value="Genomic_DNA"/>
</dbReference>
<dbReference type="Proteomes" id="UP000067625">
    <property type="component" value="Chromosome"/>
</dbReference>
<proteinExistence type="predicted"/>
<dbReference type="PATRIC" id="fig|1441095.3.peg.426"/>
<evidence type="ECO:0000313" key="2">
    <source>
        <dbReference type="Proteomes" id="UP000067625"/>
    </source>
</evidence>
<reference evidence="1 2" key="2">
    <citation type="journal article" date="2016" name="Int. J. Syst. Evol. Microbiol.">
        <title>Bacillus gobiensis sp. nov., isolated from a soil sample.</title>
        <authorList>
            <person name="Liu B."/>
            <person name="Liu G.H."/>
            <person name="Cetin S."/>
            <person name="Schumann P."/>
            <person name="Pan Z.Z."/>
            <person name="Chen Q.Q."/>
        </authorList>
    </citation>
    <scope>NUCLEOTIDE SEQUENCE [LARGE SCALE GENOMIC DNA]</scope>
    <source>
        <strain evidence="1 2">FJAT-4402</strain>
    </source>
</reference>
<evidence type="ECO:0000313" key="1">
    <source>
        <dbReference type="EMBL" id="ALC80488.1"/>
    </source>
</evidence>
<sequence>MTNFLGQVLTQACPFISTILFYAATLDKPRLIIEIQAPPTIFLEILFDFQIVLFSNMSFHLIQDSFVRKTYKLLTYLIV</sequence>
<reference evidence="2" key="1">
    <citation type="submission" date="2015-08" db="EMBL/GenBank/DDBJ databases">
        <title>Genome sequencing project for genomic taxonomy and phylogenomics of Bacillus-like bacteria.</title>
        <authorList>
            <person name="Liu B."/>
            <person name="Wang J."/>
            <person name="Zhu Y."/>
            <person name="Liu G."/>
            <person name="Chen Q."/>
            <person name="Chen Z."/>
            <person name="Lan J."/>
            <person name="Che J."/>
            <person name="Ge C."/>
            <person name="Shi H."/>
            <person name="Pan Z."/>
            <person name="Liu X."/>
        </authorList>
    </citation>
    <scope>NUCLEOTIDE SEQUENCE [LARGE SCALE GENOMIC DNA]</scope>
    <source>
        <strain evidence="2">FJAT-4402</strain>
    </source>
</reference>
<keyword evidence="2" id="KW-1185">Reference proteome</keyword>